<dbReference type="AlphaFoldDB" id="A0A2P2QTD3"/>
<protein>
    <submittedName>
        <fullName evidence="1">Uncharacterized protein</fullName>
    </submittedName>
</protein>
<reference evidence="1" key="1">
    <citation type="submission" date="2018-02" db="EMBL/GenBank/DDBJ databases">
        <title>Rhizophora mucronata_Transcriptome.</title>
        <authorList>
            <person name="Meera S.P."/>
            <person name="Sreeshan A."/>
            <person name="Augustine A."/>
        </authorList>
    </citation>
    <scope>NUCLEOTIDE SEQUENCE</scope>
    <source>
        <tissue evidence="1">Leaf</tissue>
    </source>
</reference>
<evidence type="ECO:0000313" key="1">
    <source>
        <dbReference type="EMBL" id="MBX70246.1"/>
    </source>
</evidence>
<organism evidence="1">
    <name type="scientific">Rhizophora mucronata</name>
    <name type="common">Asiatic mangrove</name>
    <dbReference type="NCBI Taxonomy" id="61149"/>
    <lineage>
        <taxon>Eukaryota</taxon>
        <taxon>Viridiplantae</taxon>
        <taxon>Streptophyta</taxon>
        <taxon>Embryophyta</taxon>
        <taxon>Tracheophyta</taxon>
        <taxon>Spermatophyta</taxon>
        <taxon>Magnoliopsida</taxon>
        <taxon>eudicotyledons</taxon>
        <taxon>Gunneridae</taxon>
        <taxon>Pentapetalae</taxon>
        <taxon>rosids</taxon>
        <taxon>fabids</taxon>
        <taxon>Malpighiales</taxon>
        <taxon>Rhizophoraceae</taxon>
        <taxon>Rhizophora</taxon>
    </lineage>
</organism>
<name>A0A2P2QTD3_RHIMU</name>
<sequence length="75" mass="8494">MLELGLGIPGYALRCLYNVLLKNWKELRCHNKDCKMYCCCSSIMNLFQVNLQFNLGCICCRCGINSKASSHVSQV</sequence>
<accession>A0A2P2QTD3</accession>
<proteinExistence type="predicted"/>
<dbReference type="EMBL" id="GGEC01089762">
    <property type="protein sequence ID" value="MBX70246.1"/>
    <property type="molecule type" value="Transcribed_RNA"/>
</dbReference>